<dbReference type="CDD" id="cd02042">
    <property type="entry name" value="ParAB_family"/>
    <property type="match status" value="1"/>
</dbReference>
<dbReference type="Gene3D" id="3.40.50.300">
    <property type="entry name" value="P-loop containing nucleotide triphosphate hydrolases"/>
    <property type="match status" value="1"/>
</dbReference>
<name>A0AAW6Q206_9LACO</name>
<evidence type="ECO:0000259" key="1">
    <source>
        <dbReference type="Pfam" id="PF13614"/>
    </source>
</evidence>
<dbReference type="SUPFAM" id="SSF52540">
    <property type="entry name" value="P-loop containing nucleoside triphosphate hydrolases"/>
    <property type="match status" value="1"/>
</dbReference>
<dbReference type="AlphaFoldDB" id="A0AAW6Q206"/>
<dbReference type="EMBL" id="JARKHV010000002">
    <property type="protein sequence ID" value="MDF4186097.1"/>
    <property type="molecule type" value="Genomic_DNA"/>
</dbReference>
<dbReference type="RefSeq" id="WP_276469777.1">
    <property type="nucleotide sequence ID" value="NZ_JARKHV010000002.1"/>
</dbReference>
<dbReference type="Proteomes" id="UP001213566">
    <property type="component" value="Unassembled WGS sequence"/>
</dbReference>
<reference evidence="2" key="1">
    <citation type="submission" date="2023-02" db="EMBL/GenBank/DDBJ databases">
        <title>Draft Whole-Genome Sequences of competitive exclusion Lactobacillus salivarius strains for Poultry.</title>
        <authorList>
            <person name="Ma L.M."/>
            <person name="Lopez-Guerra N."/>
            <person name="Zhang G."/>
        </authorList>
    </citation>
    <scope>NUCLEOTIDE SEQUENCE</scope>
    <source>
        <strain evidence="2">Salm-9</strain>
    </source>
</reference>
<dbReference type="PANTHER" id="PTHR13696:SF99">
    <property type="entry name" value="COBYRINIC ACID AC-DIAMIDE SYNTHASE"/>
    <property type="match status" value="1"/>
</dbReference>
<comment type="caution">
    <text evidence="2">The sequence shown here is derived from an EMBL/GenBank/DDBJ whole genome shotgun (WGS) entry which is preliminary data.</text>
</comment>
<gene>
    <name evidence="2" type="ORF">PV940_03485</name>
</gene>
<evidence type="ECO:0000313" key="3">
    <source>
        <dbReference type="Proteomes" id="UP001213566"/>
    </source>
</evidence>
<feature type="domain" description="AAA" evidence="1">
    <location>
        <begin position="6"/>
        <end position="218"/>
    </location>
</feature>
<proteinExistence type="predicted"/>
<dbReference type="PANTHER" id="PTHR13696">
    <property type="entry name" value="P-LOOP CONTAINING NUCLEOSIDE TRIPHOSPHATE HYDROLASE"/>
    <property type="match status" value="1"/>
</dbReference>
<dbReference type="InterPro" id="IPR050678">
    <property type="entry name" value="DNA_Partitioning_ATPase"/>
</dbReference>
<evidence type="ECO:0000313" key="2">
    <source>
        <dbReference type="EMBL" id="MDF4186097.1"/>
    </source>
</evidence>
<dbReference type="InterPro" id="IPR027417">
    <property type="entry name" value="P-loop_NTPase"/>
</dbReference>
<protein>
    <submittedName>
        <fullName evidence="2">ParA family protein</fullName>
    </submittedName>
</protein>
<accession>A0AAW6Q206</accession>
<dbReference type="Pfam" id="PF13614">
    <property type="entry name" value="AAA_31"/>
    <property type="match status" value="1"/>
</dbReference>
<organism evidence="2 3">
    <name type="scientific">Ligilactobacillus salivarius</name>
    <dbReference type="NCBI Taxonomy" id="1624"/>
    <lineage>
        <taxon>Bacteria</taxon>
        <taxon>Bacillati</taxon>
        <taxon>Bacillota</taxon>
        <taxon>Bacilli</taxon>
        <taxon>Lactobacillales</taxon>
        <taxon>Lactobacillaceae</taxon>
        <taxon>Ligilactobacillus</taxon>
    </lineage>
</organism>
<dbReference type="InterPro" id="IPR025669">
    <property type="entry name" value="AAA_dom"/>
</dbReference>
<sequence>MSDEGKVISFINMKGGVGKTTLTKEIGYHLAMVKNLKVLLIDVDPQINLTQSIFRRFGYAPNSKIAQSMKKADENNNTVDSNKDSVKIAKDISITKASIQNIMNGNISNENPLEDYNKAVVEIPNTNLSIIPGEFGLDFTTRNLNGGQLENGLFNFIDKNNLKDKFDFILIDCPPTYSSYTVSALKPSDFYVIPVRPEAYSLLGVSMLEEVVKYIKSENEIYFRGRDLKNLGIIISGVKNPDRQGIENLITDIKSSEILSKNNINIFDNRFIYNPGLQNDMAYFIDDFQAKKKSKPNLSDLTEEFLKLINDNESESDKND</sequence>